<dbReference type="Pfam" id="PF04116">
    <property type="entry name" value="FA_hydroxylase"/>
    <property type="match status" value="1"/>
</dbReference>
<evidence type="ECO:0000256" key="1">
    <source>
        <dbReference type="ARBA" id="ARBA00004370"/>
    </source>
</evidence>
<reference evidence="5" key="1">
    <citation type="submission" date="2022-08" db="UniProtKB">
        <authorList>
            <consortium name="EnsemblMetazoa"/>
        </authorList>
    </citation>
    <scope>IDENTIFICATION</scope>
    <source>
        <strain evidence="5">Israel</strain>
    </source>
</reference>
<dbReference type="VEuPathDB" id="VectorBase:PPAPM1_005752"/>
<dbReference type="EMBL" id="AJVK01032270">
    <property type="status" value="NOT_ANNOTATED_CDS"/>
    <property type="molecule type" value="Genomic_DNA"/>
</dbReference>
<keyword evidence="2" id="KW-0812">Transmembrane</keyword>
<comment type="subcellular location">
    <subcellularLocation>
        <location evidence="1">Membrane</location>
    </subcellularLocation>
</comment>
<name>A0A1B0DDU3_PHLPP</name>
<evidence type="ECO:0000256" key="4">
    <source>
        <dbReference type="ARBA" id="ARBA00023136"/>
    </source>
</evidence>
<keyword evidence="3" id="KW-1133">Transmembrane helix</keyword>
<dbReference type="EMBL" id="AJVK01032269">
    <property type="status" value="NOT_ANNOTATED_CDS"/>
    <property type="molecule type" value="Genomic_DNA"/>
</dbReference>
<sequence>MIMFVWSYPEASGVGPVTWVDTDLLLKLETCSGRARHNHGEAYTSALIELGWSEAGKEHIAIELVDCARWYVTGESSGKDSFTLWVIVPFTLTTVLYWTFGGFYLFMDITEKPAFLRKYKVQPGTNEPVEDEKLRKLLITVLFNQFGIGLPMATLNWTVMRERSLGPVELYPTPIRILFDLVVCLLLQEIGFYYSHRLLHHRLLYKIIHKKHHEWTSPIAISAMYCHPIEHVFSNLMPPFLGLYVMRSHPATAWIWFSIAILATLNDHSDYHFPLLPSPEAHDFHHLKFNNCFGVIGLLDWLHGTDKMFRASRAFDRHKISLTVASQREKFPDIVKKSL</sequence>
<dbReference type="EnsemblMetazoa" id="PPAI006066-RA">
    <property type="protein sequence ID" value="PPAI006066-PA"/>
    <property type="gene ID" value="PPAI006066"/>
</dbReference>
<evidence type="ECO:0000256" key="2">
    <source>
        <dbReference type="ARBA" id="ARBA00022692"/>
    </source>
</evidence>
<dbReference type="GO" id="GO:0016491">
    <property type="term" value="F:oxidoreductase activity"/>
    <property type="evidence" value="ECO:0007669"/>
    <property type="project" value="InterPro"/>
</dbReference>
<dbReference type="GO" id="GO:0008610">
    <property type="term" value="P:lipid biosynthetic process"/>
    <property type="evidence" value="ECO:0007669"/>
    <property type="project" value="InterPro"/>
</dbReference>
<proteinExistence type="predicted"/>
<dbReference type="PANTHER" id="PTHR11863">
    <property type="entry name" value="STEROL DESATURASE"/>
    <property type="match status" value="1"/>
</dbReference>
<keyword evidence="4" id="KW-0472">Membrane</keyword>
<evidence type="ECO:0000313" key="6">
    <source>
        <dbReference type="Proteomes" id="UP000092462"/>
    </source>
</evidence>
<dbReference type="Proteomes" id="UP000092462">
    <property type="component" value="Unassembled WGS sequence"/>
</dbReference>
<evidence type="ECO:0000256" key="3">
    <source>
        <dbReference type="ARBA" id="ARBA00022989"/>
    </source>
</evidence>
<evidence type="ECO:0000313" key="5">
    <source>
        <dbReference type="EnsemblMetazoa" id="PPAI006066-PA"/>
    </source>
</evidence>
<dbReference type="AlphaFoldDB" id="A0A1B0DDU3"/>
<protein>
    <submittedName>
        <fullName evidence="5">Uncharacterized protein</fullName>
    </submittedName>
</protein>
<dbReference type="GO" id="GO:0016020">
    <property type="term" value="C:membrane"/>
    <property type="evidence" value="ECO:0007669"/>
    <property type="project" value="UniProtKB-SubCell"/>
</dbReference>
<keyword evidence="6" id="KW-1185">Reference proteome</keyword>
<accession>A0A1B0DDU3</accession>
<dbReference type="VEuPathDB" id="VectorBase:PPAI006066"/>
<dbReference type="InterPro" id="IPR050307">
    <property type="entry name" value="Sterol_Desaturase_Related"/>
</dbReference>
<dbReference type="InterPro" id="IPR006694">
    <property type="entry name" value="Fatty_acid_hydroxylase"/>
</dbReference>
<organism evidence="5 6">
    <name type="scientific">Phlebotomus papatasi</name>
    <name type="common">Sandfly</name>
    <dbReference type="NCBI Taxonomy" id="29031"/>
    <lineage>
        <taxon>Eukaryota</taxon>
        <taxon>Metazoa</taxon>
        <taxon>Ecdysozoa</taxon>
        <taxon>Arthropoda</taxon>
        <taxon>Hexapoda</taxon>
        <taxon>Insecta</taxon>
        <taxon>Pterygota</taxon>
        <taxon>Neoptera</taxon>
        <taxon>Endopterygota</taxon>
        <taxon>Diptera</taxon>
        <taxon>Nematocera</taxon>
        <taxon>Psychodoidea</taxon>
        <taxon>Psychodidae</taxon>
        <taxon>Phlebotomus</taxon>
        <taxon>Phlebotomus</taxon>
    </lineage>
</organism>
<dbReference type="GO" id="GO:0005506">
    <property type="term" value="F:iron ion binding"/>
    <property type="evidence" value="ECO:0007669"/>
    <property type="project" value="InterPro"/>
</dbReference>